<evidence type="ECO:0000313" key="4">
    <source>
        <dbReference type="Proteomes" id="UP000029839"/>
    </source>
</evidence>
<dbReference type="EMBL" id="AXCY01000159">
    <property type="protein sequence ID" value="KGM08772.1"/>
    <property type="molecule type" value="Genomic_DNA"/>
</dbReference>
<sequence length="189" mass="19985">MVVLAGVATACSAQEAEPAPTPTPPLEEVTHSPEPSPEPTPAPSPPQPTAAMQIADPAGAEAAAAYFIELFLYTMESGDTGPWDRASDPACDFCRASSEEATSIRTSDQRYVDLGLTVTDVGLIRFEDAVGTFLVEVAYDSRGVEIRSEQGEVVDTRAEGSAFLALEIGYLPGDGWHLVGAQRLSESVR</sequence>
<gene>
    <name evidence="3" type="ORF">N868_10440</name>
</gene>
<feature type="compositionally biased region" description="Pro residues" evidence="1">
    <location>
        <begin position="34"/>
        <end position="48"/>
    </location>
</feature>
<proteinExistence type="predicted"/>
<dbReference type="AlphaFoldDB" id="A0A0A0BM78"/>
<feature type="domain" description="DUF6318" evidence="2">
    <location>
        <begin position="46"/>
        <end position="180"/>
    </location>
</feature>
<dbReference type="Pfam" id="PF19843">
    <property type="entry name" value="DUF6318"/>
    <property type="match status" value="1"/>
</dbReference>
<reference evidence="3 4" key="1">
    <citation type="submission" date="2013-08" db="EMBL/GenBank/DDBJ databases">
        <title>Genome sequencing of Cellulomonas carbonis T26.</title>
        <authorList>
            <person name="Chen F."/>
            <person name="Li Y."/>
            <person name="Wang G."/>
        </authorList>
    </citation>
    <scope>NUCLEOTIDE SEQUENCE [LARGE SCALE GENOMIC DNA]</scope>
    <source>
        <strain evidence="3 4">T26</strain>
    </source>
</reference>
<evidence type="ECO:0000256" key="1">
    <source>
        <dbReference type="SAM" id="MobiDB-lite"/>
    </source>
</evidence>
<reference evidence="3 4" key="2">
    <citation type="journal article" date="2015" name="Stand. Genomic Sci.">
        <title>Draft genome sequence of Cellulomonas carbonis T26(T) and comparative analysis of six Cellulomonas genomes.</title>
        <authorList>
            <person name="Zhuang W."/>
            <person name="Zhang S."/>
            <person name="Xia X."/>
            <person name="Wang G."/>
        </authorList>
    </citation>
    <scope>NUCLEOTIDE SEQUENCE [LARGE SCALE GENOMIC DNA]</scope>
    <source>
        <strain evidence="3 4">T26</strain>
    </source>
</reference>
<accession>A0A0A0BM78</accession>
<feature type="region of interest" description="Disordered" evidence="1">
    <location>
        <begin position="1"/>
        <end position="51"/>
    </location>
</feature>
<dbReference type="Proteomes" id="UP000029839">
    <property type="component" value="Unassembled WGS sequence"/>
</dbReference>
<protein>
    <recommendedName>
        <fullName evidence="2">DUF6318 domain-containing protein</fullName>
    </recommendedName>
</protein>
<evidence type="ECO:0000259" key="2">
    <source>
        <dbReference type="Pfam" id="PF19843"/>
    </source>
</evidence>
<organism evidence="3 4">
    <name type="scientific">Cellulomonas carbonis T26</name>
    <dbReference type="NCBI Taxonomy" id="947969"/>
    <lineage>
        <taxon>Bacteria</taxon>
        <taxon>Bacillati</taxon>
        <taxon>Actinomycetota</taxon>
        <taxon>Actinomycetes</taxon>
        <taxon>Micrococcales</taxon>
        <taxon>Cellulomonadaceae</taxon>
        <taxon>Cellulomonas</taxon>
    </lineage>
</organism>
<evidence type="ECO:0000313" key="3">
    <source>
        <dbReference type="EMBL" id="KGM08772.1"/>
    </source>
</evidence>
<keyword evidence="4" id="KW-1185">Reference proteome</keyword>
<name>A0A0A0BM78_9CELL</name>
<dbReference type="InterPro" id="IPR046281">
    <property type="entry name" value="DUF6318"/>
</dbReference>
<comment type="caution">
    <text evidence="3">The sequence shown here is derived from an EMBL/GenBank/DDBJ whole genome shotgun (WGS) entry which is preliminary data.</text>
</comment>